<proteinExistence type="predicted"/>
<gene>
    <name evidence="1" type="ORF">N825_11440</name>
</gene>
<organism evidence="1 2">
    <name type="scientific">Skermanella stibiiresistens SB22</name>
    <dbReference type="NCBI Taxonomy" id="1385369"/>
    <lineage>
        <taxon>Bacteria</taxon>
        <taxon>Pseudomonadati</taxon>
        <taxon>Pseudomonadota</taxon>
        <taxon>Alphaproteobacteria</taxon>
        <taxon>Rhodospirillales</taxon>
        <taxon>Azospirillaceae</taxon>
        <taxon>Skermanella</taxon>
    </lineage>
</organism>
<evidence type="ECO:0000313" key="1">
    <source>
        <dbReference type="EMBL" id="EWY38818.1"/>
    </source>
</evidence>
<evidence type="ECO:0000313" key="2">
    <source>
        <dbReference type="Proteomes" id="UP000019486"/>
    </source>
</evidence>
<protein>
    <submittedName>
        <fullName evidence="1">Uncharacterized protein</fullName>
    </submittedName>
</protein>
<dbReference type="OrthoDB" id="7358025at2"/>
<dbReference type="EMBL" id="AVFL01000016">
    <property type="protein sequence ID" value="EWY38818.1"/>
    <property type="molecule type" value="Genomic_DNA"/>
</dbReference>
<name>W9H4Y0_9PROT</name>
<comment type="caution">
    <text evidence="1">The sequence shown here is derived from an EMBL/GenBank/DDBJ whole genome shotgun (WGS) entry which is preliminary data.</text>
</comment>
<reference evidence="1 2" key="1">
    <citation type="submission" date="2013-08" db="EMBL/GenBank/DDBJ databases">
        <title>The genome sequence of Skermanella stibiiresistens.</title>
        <authorList>
            <person name="Zhu W."/>
            <person name="Wang G."/>
        </authorList>
    </citation>
    <scope>NUCLEOTIDE SEQUENCE [LARGE SCALE GENOMIC DNA]</scope>
    <source>
        <strain evidence="1 2">SB22</strain>
    </source>
</reference>
<accession>W9H4Y0</accession>
<dbReference type="RefSeq" id="WP_037456410.1">
    <property type="nucleotide sequence ID" value="NZ_AVFL01000016.1"/>
</dbReference>
<sequence length="103" mass="11501">MGIVIELGKGFGPEAEPERGIPELAERVADACRNRLLERKAAAVSFNHISEQLGIDPRLVPRAVAWLERNGRAEVRDFKMRSRPHVTVLGICRIDDIDMCPPT</sequence>
<keyword evidence="2" id="KW-1185">Reference proteome</keyword>
<dbReference type="Proteomes" id="UP000019486">
    <property type="component" value="Unassembled WGS sequence"/>
</dbReference>
<dbReference type="AlphaFoldDB" id="W9H4Y0"/>